<evidence type="ECO:0000313" key="3">
    <source>
        <dbReference type="EMBL" id="MDT0377794.1"/>
    </source>
</evidence>
<keyword evidence="4" id="KW-1185">Reference proteome</keyword>
<dbReference type="InterPro" id="IPR015330">
    <property type="entry name" value="DNA_primase/pol_bifunc_N"/>
</dbReference>
<sequence>MSNPADPADCPAAHVTLAGADWLASASCFPRSVHALWALRPTAPSVLPCGTAFDVVSASQVDGRRLLDRLWSAGPGSGPVAVHQGRMLLFCAPGTAGRLPALLDWEEWGSRRADPRRETGGRRLLCHGAGDTVTVPPLSPAAGSVSTSRWLVAPDVRHPWLPGPEMLLWAYVRAYVRPGREVRRPHPRGPGGPPGRGRVSIFFPQDRGAKVYDVSRRR</sequence>
<name>A0ABU2NM37_9ACTN</name>
<evidence type="ECO:0000259" key="2">
    <source>
        <dbReference type="Pfam" id="PF09250"/>
    </source>
</evidence>
<feature type="domain" description="DNA primase/polymerase bifunctional N-terminal" evidence="2">
    <location>
        <begin position="17"/>
        <end position="139"/>
    </location>
</feature>
<gene>
    <name evidence="3" type="ORF">RM572_03265</name>
</gene>
<evidence type="ECO:0000313" key="4">
    <source>
        <dbReference type="Proteomes" id="UP001183414"/>
    </source>
</evidence>
<dbReference type="Proteomes" id="UP001183414">
    <property type="component" value="Unassembled WGS sequence"/>
</dbReference>
<organism evidence="3 4">
    <name type="scientific">Streptomyces hazeniae</name>
    <dbReference type="NCBI Taxonomy" id="3075538"/>
    <lineage>
        <taxon>Bacteria</taxon>
        <taxon>Bacillati</taxon>
        <taxon>Actinomycetota</taxon>
        <taxon>Actinomycetes</taxon>
        <taxon>Kitasatosporales</taxon>
        <taxon>Streptomycetaceae</taxon>
        <taxon>Streptomyces</taxon>
    </lineage>
</organism>
<dbReference type="RefSeq" id="WP_311671715.1">
    <property type="nucleotide sequence ID" value="NZ_JAVREQ010000001.1"/>
</dbReference>
<proteinExistence type="predicted"/>
<accession>A0ABU2NM37</accession>
<feature type="region of interest" description="Disordered" evidence="1">
    <location>
        <begin position="181"/>
        <end position="200"/>
    </location>
</feature>
<evidence type="ECO:0000256" key="1">
    <source>
        <dbReference type="SAM" id="MobiDB-lite"/>
    </source>
</evidence>
<dbReference type="EMBL" id="JAVREQ010000001">
    <property type="protein sequence ID" value="MDT0377794.1"/>
    <property type="molecule type" value="Genomic_DNA"/>
</dbReference>
<comment type="caution">
    <text evidence="3">The sequence shown here is derived from an EMBL/GenBank/DDBJ whole genome shotgun (WGS) entry which is preliminary data.</text>
</comment>
<dbReference type="Pfam" id="PF09250">
    <property type="entry name" value="Prim-Pol"/>
    <property type="match status" value="1"/>
</dbReference>
<protein>
    <recommendedName>
        <fullName evidence="2">DNA primase/polymerase bifunctional N-terminal domain-containing protein</fullName>
    </recommendedName>
</protein>
<reference evidence="4" key="1">
    <citation type="submission" date="2023-07" db="EMBL/GenBank/DDBJ databases">
        <title>30 novel species of actinomycetes from the DSMZ collection.</title>
        <authorList>
            <person name="Nouioui I."/>
        </authorList>
    </citation>
    <scope>NUCLEOTIDE SEQUENCE [LARGE SCALE GENOMIC DNA]</scope>
    <source>
        <strain evidence="4">DSM 42041</strain>
    </source>
</reference>